<dbReference type="EMBL" id="CM056815">
    <property type="protein sequence ID" value="KAJ8629437.1"/>
    <property type="molecule type" value="Genomic_DNA"/>
</dbReference>
<accession>A0ACC2L7U8</accession>
<protein>
    <submittedName>
        <fullName evidence="1">Uncharacterized protein</fullName>
    </submittedName>
</protein>
<proteinExistence type="predicted"/>
<sequence>MFLLFLGFVLGALAVIAAEGLAIFALLNRLSRKKSKPKASESEVSRDLDEEQSLYFLCNKKGVMWVLESDKIPVKESPTSVPAEQMNKKEIVEVYPIKKNAEIKDHSLILTEFDGSQATIQLVGCVIVAVSASSLSSRKWAKRYPIKLENKKSPIYNGSNCFYIYLETSWEKESWCRALRIASCIDKDKVNQYVKLSEEFYHYLSSLNGEYPSFMKPAAVYGEQTDRESTVRSSSEEDMMPTSPLSLNDLSSHSQIPLLSDRDGDEKCDNDEGTLFWNLLFSRVFFDSQRSTELNNFIQARIQKTLSNMRTPSYIGGITCTGLDIGKLPPYIRNMRVLPMDMKEVWSMEVDIEYSGGAILYIETRLEVCEPDFQKGIENTGMEQTTAREATSDLLEGFEYYGDQLKRSGDTTDRTVKGGEGDKLDADRMNSAKNTSWTSTYVSRWKSILNSLADQVSQVPLSLAIRVTSFRGTVRLHIKPPPSDCLWFGFTSMPDIDWNLESAVGEHKITSSHIALLISNRFKTAIRETLVLPNCENISIPWMVAEKDDWVPRKVAPFIWVHQESGDPTGRIATNCQLGETKSRPNITKASKQDEGNEKLAEDVHPQPPPCTLVSASPSSSQLGATTSVSNDQSLHSNPEEELKAPLMKIDEMQDRSVLASREETPECSVVPVVTAEEQIPVNEDSKAKKTWRRARMMDLGKKMGEKLEEKRRHIEEKGRHIVEKMRGHDI</sequence>
<comment type="caution">
    <text evidence="1">The sequence shown here is derived from an EMBL/GenBank/DDBJ whole genome shotgun (WGS) entry which is preliminary data.</text>
</comment>
<evidence type="ECO:0000313" key="1">
    <source>
        <dbReference type="EMBL" id="KAJ8629437.1"/>
    </source>
</evidence>
<gene>
    <name evidence="1" type="ORF">MRB53_022760</name>
</gene>
<dbReference type="Proteomes" id="UP001234297">
    <property type="component" value="Chromosome 7"/>
</dbReference>
<organism evidence="1 2">
    <name type="scientific">Persea americana</name>
    <name type="common">Avocado</name>
    <dbReference type="NCBI Taxonomy" id="3435"/>
    <lineage>
        <taxon>Eukaryota</taxon>
        <taxon>Viridiplantae</taxon>
        <taxon>Streptophyta</taxon>
        <taxon>Embryophyta</taxon>
        <taxon>Tracheophyta</taxon>
        <taxon>Spermatophyta</taxon>
        <taxon>Magnoliopsida</taxon>
        <taxon>Magnoliidae</taxon>
        <taxon>Laurales</taxon>
        <taxon>Lauraceae</taxon>
        <taxon>Persea</taxon>
    </lineage>
</organism>
<name>A0ACC2L7U8_PERAE</name>
<reference evidence="1 2" key="1">
    <citation type="journal article" date="2022" name="Hortic Res">
        <title>A haplotype resolved chromosomal level avocado genome allows analysis of novel avocado genes.</title>
        <authorList>
            <person name="Nath O."/>
            <person name="Fletcher S.J."/>
            <person name="Hayward A."/>
            <person name="Shaw L.M."/>
            <person name="Masouleh A.K."/>
            <person name="Furtado A."/>
            <person name="Henry R.J."/>
            <person name="Mitter N."/>
        </authorList>
    </citation>
    <scope>NUCLEOTIDE SEQUENCE [LARGE SCALE GENOMIC DNA]</scope>
    <source>
        <strain evidence="2">cv. Hass</strain>
    </source>
</reference>
<keyword evidence="2" id="KW-1185">Reference proteome</keyword>
<evidence type="ECO:0000313" key="2">
    <source>
        <dbReference type="Proteomes" id="UP001234297"/>
    </source>
</evidence>